<sequence>MQWRFEQTEDLVHSIRYITHYGDLVRCCFSSSRAKLRLHLTTVDMLPFTFVETDFVESLLDPLAENGDYPQDKAYWIVNGLLLLSALTTFSQRNPLLLSFDISDSSLRLSQRCEMTGNDQQVNLFVLEEISTPMTIMPSHLQYVSIHDLQGLKQMSKFAQASDSLTCDVAFQFEGDNNCFLQFYNTDFRSSVFLGKLTKKEMLTDLKGTLRSDDFVAFTTLCCSAEKPTVLIGFSDGIFVFSAEWKTEKRSHSAHIYFCT</sequence>
<proteinExistence type="predicted"/>
<name>A0A7G2CCV4_9TRYP</name>
<dbReference type="VEuPathDB" id="TriTrypDB:ADEAN_000513500"/>
<evidence type="ECO:0000313" key="3">
    <source>
        <dbReference type="EMBL" id="CAD2217656.1"/>
    </source>
</evidence>
<evidence type="ECO:0000259" key="1">
    <source>
        <dbReference type="Pfam" id="PF25363"/>
    </source>
</evidence>
<evidence type="ECO:0000259" key="2">
    <source>
        <dbReference type="Pfam" id="PF25365"/>
    </source>
</evidence>
<protein>
    <submittedName>
        <fullName evidence="3">Uncharacterized protein</fullName>
    </submittedName>
</protein>
<evidence type="ECO:0000313" key="4">
    <source>
        <dbReference type="Proteomes" id="UP000515908"/>
    </source>
</evidence>
<dbReference type="EMBL" id="LR877153">
    <property type="protein sequence ID" value="CAD2217656.1"/>
    <property type="molecule type" value="Genomic_DNA"/>
</dbReference>
<feature type="domain" description="DUF7881" evidence="1">
    <location>
        <begin position="144"/>
        <end position="257"/>
    </location>
</feature>
<organism evidence="3 4">
    <name type="scientific">Angomonas deanei</name>
    <dbReference type="NCBI Taxonomy" id="59799"/>
    <lineage>
        <taxon>Eukaryota</taxon>
        <taxon>Discoba</taxon>
        <taxon>Euglenozoa</taxon>
        <taxon>Kinetoplastea</taxon>
        <taxon>Metakinetoplastina</taxon>
        <taxon>Trypanosomatida</taxon>
        <taxon>Trypanosomatidae</taxon>
        <taxon>Strigomonadinae</taxon>
        <taxon>Angomonas</taxon>
    </lineage>
</organism>
<dbReference type="Proteomes" id="UP000515908">
    <property type="component" value="Chromosome 09"/>
</dbReference>
<feature type="domain" description="DUF7881" evidence="2">
    <location>
        <begin position="4"/>
        <end position="109"/>
    </location>
</feature>
<accession>A0A7G2CCV4</accession>
<dbReference type="Pfam" id="PF25363">
    <property type="entry name" value="DUF7881_C"/>
    <property type="match status" value="1"/>
</dbReference>
<keyword evidence="4" id="KW-1185">Reference proteome</keyword>
<dbReference type="Pfam" id="PF25365">
    <property type="entry name" value="DUF7881_N"/>
    <property type="match status" value="1"/>
</dbReference>
<dbReference type="InterPro" id="IPR059037">
    <property type="entry name" value="DUF7881_N"/>
</dbReference>
<reference evidence="3 4" key="1">
    <citation type="submission" date="2020-08" db="EMBL/GenBank/DDBJ databases">
        <authorList>
            <person name="Newling K."/>
            <person name="Davey J."/>
            <person name="Forrester S."/>
        </authorList>
    </citation>
    <scope>NUCLEOTIDE SEQUENCE [LARGE SCALE GENOMIC DNA]</scope>
    <source>
        <strain evidence="4">Crithidia deanei Carvalho (ATCC PRA-265)</strain>
    </source>
</reference>
<dbReference type="AlphaFoldDB" id="A0A7G2CCV4"/>
<gene>
    <name evidence="3" type="ORF">ADEAN_000513500</name>
</gene>
<dbReference type="InterPro" id="IPR059038">
    <property type="entry name" value="DUF7881_C"/>
</dbReference>